<protein>
    <recommendedName>
        <fullName evidence="3">Transposase</fullName>
    </recommendedName>
</protein>
<organism evidence="1 2">
    <name type="scientific">Hartmannibacter diazotrophicus</name>
    <dbReference type="NCBI Taxonomy" id="1482074"/>
    <lineage>
        <taxon>Bacteria</taxon>
        <taxon>Pseudomonadati</taxon>
        <taxon>Pseudomonadota</taxon>
        <taxon>Alphaproteobacteria</taxon>
        <taxon>Hyphomicrobiales</taxon>
        <taxon>Pleomorphomonadaceae</taxon>
        <taxon>Hartmannibacter</taxon>
    </lineage>
</organism>
<dbReference type="KEGG" id="hdi:HDIA_2245"/>
<evidence type="ECO:0008006" key="3">
    <source>
        <dbReference type="Google" id="ProtNLM"/>
    </source>
</evidence>
<dbReference type="EMBL" id="LT960614">
    <property type="protein sequence ID" value="SON55786.1"/>
    <property type="molecule type" value="Genomic_DNA"/>
</dbReference>
<dbReference type="AlphaFoldDB" id="A0A2C9D664"/>
<dbReference type="Proteomes" id="UP000223606">
    <property type="component" value="Chromosome 1"/>
</dbReference>
<keyword evidence="2" id="KW-1185">Reference proteome</keyword>
<dbReference type="RefSeq" id="WP_099556246.1">
    <property type="nucleotide sequence ID" value="NZ_LT960614.1"/>
</dbReference>
<reference evidence="2" key="1">
    <citation type="submission" date="2017-09" db="EMBL/GenBank/DDBJ databases">
        <title>Genome sequence of Nannocystis excedens DSM 71.</title>
        <authorList>
            <person name="Blom J."/>
        </authorList>
    </citation>
    <scope>NUCLEOTIDE SEQUENCE [LARGE SCALE GENOMIC DNA]</scope>
    <source>
        <strain evidence="2">type strain: E19</strain>
    </source>
</reference>
<name>A0A2C9D664_9HYPH</name>
<proteinExistence type="predicted"/>
<sequence length="84" mass="9629">MPLAPLFVLPSGASDLDRHRQLTEQRDRLKSELARHKPRSAIAKALEVWLAQVTAALLSIETKWAADMPQKESDHGDRSKWWDR</sequence>
<gene>
    <name evidence="1" type="ORF">HDIA_2245</name>
</gene>
<evidence type="ECO:0000313" key="2">
    <source>
        <dbReference type="Proteomes" id="UP000223606"/>
    </source>
</evidence>
<evidence type="ECO:0000313" key="1">
    <source>
        <dbReference type="EMBL" id="SON55786.1"/>
    </source>
</evidence>
<accession>A0A2C9D664</accession>